<name>I1CD38_RHIO9</name>
<accession>I1CD38</accession>
<dbReference type="RefSeq" id="XP_067521764.1">
    <property type="nucleotide sequence ID" value="XM_067665663.1"/>
</dbReference>
<dbReference type="EMBL" id="CH476739">
    <property type="protein sequence ID" value="EIE86368.1"/>
    <property type="molecule type" value="Genomic_DNA"/>
</dbReference>
<sequence>MDYVETFLTLNTEGPICTQSFFELVLKFDSKIKKITLLITKELDSIAREVIKDELKMIDPTSFTTKTDYPIELEMNTET</sequence>
<dbReference type="Proteomes" id="UP000009138">
    <property type="component" value="Unassembled WGS sequence"/>
</dbReference>
<proteinExistence type="predicted"/>
<protein>
    <submittedName>
        <fullName evidence="1">Uncharacterized protein</fullName>
    </submittedName>
</protein>
<evidence type="ECO:0000313" key="2">
    <source>
        <dbReference type="Proteomes" id="UP000009138"/>
    </source>
</evidence>
<gene>
    <name evidence="1" type="ORF">RO3G_11079</name>
</gene>
<reference evidence="1 2" key="1">
    <citation type="journal article" date="2009" name="PLoS Genet.">
        <title>Genomic analysis of the basal lineage fungus Rhizopus oryzae reveals a whole-genome duplication.</title>
        <authorList>
            <person name="Ma L.-J."/>
            <person name="Ibrahim A.S."/>
            <person name="Skory C."/>
            <person name="Grabherr M.G."/>
            <person name="Burger G."/>
            <person name="Butler M."/>
            <person name="Elias M."/>
            <person name="Idnurm A."/>
            <person name="Lang B.F."/>
            <person name="Sone T."/>
            <person name="Abe A."/>
            <person name="Calvo S.E."/>
            <person name="Corrochano L.M."/>
            <person name="Engels R."/>
            <person name="Fu J."/>
            <person name="Hansberg W."/>
            <person name="Kim J.-M."/>
            <person name="Kodira C.D."/>
            <person name="Koehrsen M.J."/>
            <person name="Liu B."/>
            <person name="Miranda-Saavedra D."/>
            <person name="O'Leary S."/>
            <person name="Ortiz-Castellanos L."/>
            <person name="Poulter R."/>
            <person name="Rodriguez-Romero J."/>
            <person name="Ruiz-Herrera J."/>
            <person name="Shen Y.-Q."/>
            <person name="Zeng Q."/>
            <person name="Galagan J."/>
            <person name="Birren B.W."/>
            <person name="Cuomo C.A."/>
            <person name="Wickes B.L."/>
        </authorList>
    </citation>
    <scope>NUCLEOTIDE SEQUENCE [LARGE SCALE GENOMIC DNA]</scope>
    <source>
        <strain evidence="2">RA 99-880 / ATCC MYA-4621 / FGSC 9543 / NRRL 43880</strain>
    </source>
</reference>
<dbReference type="AlphaFoldDB" id="I1CD38"/>
<dbReference type="VEuPathDB" id="FungiDB:RO3G_11079"/>
<evidence type="ECO:0000313" key="1">
    <source>
        <dbReference type="EMBL" id="EIE86368.1"/>
    </source>
</evidence>
<keyword evidence="2" id="KW-1185">Reference proteome</keyword>
<dbReference type="InParanoid" id="I1CD38"/>
<dbReference type="GeneID" id="93618044"/>
<organism evidence="1 2">
    <name type="scientific">Rhizopus delemar (strain RA 99-880 / ATCC MYA-4621 / FGSC 9543 / NRRL 43880)</name>
    <name type="common">Mucormycosis agent</name>
    <name type="synonym">Rhizopus arrhizus var. delemar</name>
    <dbReference type="NCBI Taxonomy" id="246409"/>
    <lineage>
        <taxon>Eukaryota</taxon>
        <taxon>Fungi</taxon>
        <taxon>Fungi incertae sedis</taxon>
        <taxon>Mucoromycota</taxon>
        <taxon>Mucoromycotina</taxon>
        <taxon>Mucoromycetes</taxon>
        <taxon>Mucorales</taxon>
        <taxon>Mucorineae</taxon>
        <taxon>Rhizopodaceae</taxon>
        <taxon>Rhizopus</taxon>
    </lineage>
</organism>